<organism evidence="14 15">
    <name type="scientific">Chelatococcus sambhunathii</name>
    <dbReference type="NCBI Taxonomy" id="363953"/>
    <lineage>
        <taxon>Bacteria</taxon>
        <taxon>Pseudomonadati</taxon>
        <taxon>Pseudomonadota</taxon>
        <taxon>Alphaproteobacteria</taxon>
        <taxon>Hyphomicrobiales</taxon>
        <taxon>Chelatococcaceae</taxon>
        <taxon>Chelatococcus</taxon>
    </lineage>
</organism>
<evidence type="ECO:0000313" key="14">
    <source>
        <dbReference type="EMBL" id="MDR4306942.1"/>
    </source>
</evidence>
<gene>
    <name evidence="14" type="ORF">IHQ68_09960</name>
</gene>
<keyword evidence="8 12" id="KW-0862">Zinc</keyword>
<dbReference type="GO" id="GO:0004126">
    <property type="term" value="F:cytidine deaminase activity"/>
    <property type="evidence" value="ECO:0007669"/>
    <property type="project" value="UniProtKB-EC"/>
</dbReference>
<dbReference type="NCBIfam" id="NF004064">
    <property type="entry name" value="PRK05578.1"/>
    <property type="match status" value="1"/>
</dbReference>
<comment type="function">
    <text evidence="2 12">This enzyme scavenges exogenous and endogenous cytidine and 2'-deoxycytidine for UMP synthesis.</text>
</comment>
<comment type="cofactor">
    <cofactor evidence="1 12">
        <name>Zn(2+)</name>
        <dbReference type="ChEBI" id="CHEBI:29105"/>
    </cofactor>
</comment>
<reference evidence="14" key="1">
    <citation type="submission" date="2020-10" db="EMBL/GenBank/DDBJ databases">
        <authorList>
            <person name="Abbas A."/>
            <person name="Razzaq R."/>
            <person name="Waqas M."/>
            <person name="Abbas N."/>
            <person name="Nielsen T.K."/>
            <person name="Hansen L.H."/>
            <person name="Hussain S."/>
            <person name="Shahid M."/>
        </authorList>
    </citation>
    <scope>NUCLEOTIDE SEQUENCE</scope>
    <source>
        <strain evidence="14">S14</strain>
    </source>
</reference>
<sequence length="165" mass="16838">MGSAAAPARYVVAETARRRERDAISVTIDDLRIDALFDAAKKARANAYAPYSGFAVGAAVLSESGAVFAGCNVENAAFPVGFCAEAGAVAAMVAAGGKRVAAALVLGGGETLCMPCGACRQRLREFGDEATPVIVAGQQGVRRRFSLGELLPESFGPDALGRADG</sequence>
<dbReference type="NCBIfam" id="TIGR01354">
    <property type="entry name" value="cyt_deam_tetra"/>
    <property type="match status" value="1"/>
</dbReference>
<dbReference type="Gene3D" id="3.40.140.10">
    <property type="entry name" value="Cytidine Deaminase, domain 2"/>
    <property type="match status" value="1"/>
</dbReference>
<keyword evidence="6 12" id="KW-0479">Metal-binding</keyword>
<evidence type="ECO:0000256" key="6">
    <source>
        <dbReference type="ARBA" id="ARBA00022723"/>
    </source>
</evidence>
<evidence type="ECO:0000256" key="7">
    <source>
        <dbReference type="ARBA" id="ARBA00022801"/>
    </source>
</evidence>
<evidence type="ECO:0000313" key="15">
    <source>
        <dbReference type="Proteomes" id="UP001181622"/>
    </source>
</evidence>
<dbReference type="Proteomes" id="UP001181622">
    <property type="component" value="Unassembled WGS sequence"/>
</dbReference>
<dbReference type="PANTHER" id="PTHR11644:SF2">
    <property type="entry name" value="CYTIDINE DEAMINASE"/>
    <property type="match status" value="1"/>
</dbReference>
<dbReference type="InterPro" id="IPR050202">
    <property type="entry name" value="Cyt/Deoxycyt_deaminase"/>
</dbReference>
<name>A0ABU1DFQ0_9HYPH</name>
<comment type="caution">
    <text evidence="14">The sequence shown here is derived from an EMBL/GenBank/DDBJ whole genome shotgun (WGS) entry which is preliminary data.</text>
</comment>
<evidence type="ECO:0000256" key="2">
    <source>
        <dbReference type="ARBA" id="ARBA00003949"/>
    </source>
</evidence>
<evidence type="ECO:0000256" key="5">
    <source>
        <dbReference type="ARBA" id="ARBA00018266"/>
    </source>
</evidence>
<evidence type="ECO:0000256" key="3">
    <source>
        <dbReference type="ARBA" id="ARBA00006576"/>
    </source>
</evidence>
<dbReference type="InterPro" id="IPR002125">
    <property type="entry name" value="CMP_dCMP_dom"/>
</dbReference>
<comment type="catalytic activity">
    <reaction evidence="11 12">
        <text>cytidine + H2O + H(+) = uridine + NH4(+)</text>
        <dbReference type="Rhea" id="RHEA:16069"/>
        <dbReference type="ChEBI" id="CHEBI:15377"/>
        <dbReference type="ChEBI" id="CHEBI:15378"/>
        <dbReference type="ChEBI" id="CHEBI:16704"/>
        <dbReference type="ChEBI" id="CHEBI:17562"/>
        <dbReference type="ChEBI" id="CHEBI:28938"/>
        <dbReference type="EC" id="3.5.4.5"/>
    </reaction>
</comment>
<feature type="domain" description="CMP/dCMP-type deaminase" evidence="13">
    <location>
        <begin position="31"/>
        <end position="158"/>
    </location>
</feature>
<evidence type="ECO:0000256" key="4">
    <source>
        <dbReference type="ARBA" id="ARBA00012783"/>
    </source>
</evidence>
<evidence type="ECO:0000256" key="1">
    <source>
        <dbReference type="ARBA" id="ARBA00001947"/>
    </source>
</evidence>
<dbReference type="EC" id="3.5.4.5" evidence="4 12"/>
<dbReference type="EMBL" id="JADBEO010000017">
    <property type="protein sequence ID" value="MDR4306942.1"/>
    <property type="molecule type" value="Genomic_DNA"/>
</dbReference>
<evidence type="ECO:0000259" key="13">
    <source>
        <dbReference type="PROSITE" id="PS51747"/>
    </source>
</evidence>
<comment type="similarity">
    <text evidence="3 12">Belongs to the cytidine and deoxycytidylate deaminase family.</text>
</comment>
<dbReference type="InterPro" id="IPR016193">
    <property type="entry name" value="Cytidine_deaminase-like"/>
</dbReference>
<proteinExistence type="inferred from homology"/>
<evidence type="ECO:0000256" key="11">
    <source>
        <dbReference type="ARBA" id="ARBA00049558"/>
    </source>
</evidence>
<dbReference type="PANTHER" id="PTHR11644">
    <property type="entry name" value="CYTIDINE DEAMINASE"/>
    <property type="match status" value="1"/>
</dbReference>
<dbReference type="InterPro" id="IPR006262">
    <property type="entry name" value="Cyt_deam_tetra"/>
</dbReference>
<evidence type="ECO:0000256" key="12">
    <source>
        <dbReference type="RuleBase" id="RU364006"/>
    </source>
</evidence>
<dbReference type="Pfam" id="PF00383">
    <property type="entry name" value="dCMP_cyt_deam_1"/>
    <property type="match status" value="1"/>
</dbReference>
<evidence type="ECO:0000256" key="9">
    <source>
        <dbReference type="ARBA" id="ARBA00032005"/>
    </source>
</evidence>
<protein>
    <recommendedName>
        <fullName evidence="5 12">Cytidine deaminase</fullName>
        <ecNumber evidence="4 12">3.5.4.5</ecNumber>
    </recommendedName>
    <alternativeName>
        <fullName evidence="9 12">Cytidine aminohydrolase</fullName>
    </alternativeName>
</protein>
<keyword evidence="15" id="KW-1185">Reference proteome</keyword>
<evidence type="ECO:0000256" key="10">
    <source>
        <dbReference type="ARBA" id="ARBA00049252"/>
    </source>
</evidence>
<dbReference type="CDD" id="cd01283">
    <property type="entry name" value="cytidine_deaminase"/>
    <property type="match status" value="1"/>
</dbReference>
<keyword evidence="7 12" id="KW-0378">Hydrolase</keyword>
<dbReference type="PROSITE" id="PS51747">
    <property type="entry name" value="CYT_DCMP_DEAMINASES_2"/>
    <property type="match status" value="1"/>
</dbReference>
<dbReference type="SUPFAM" id="SSF53927">
    <property type="entry name" value="Cytidine deaminase-like"/>
    <property type="match status" value="1"/>
</dbReference>
<comment type="catalytic activity">
    <reaction evidence="10 12">
        <text>2'-deoxycytidine + H2O + H(+) = 2'-deoxyuridine + NH4(+)</text>
        <dbReference type="Rhea" id="RHEA:13433"/>
        <dbReference type="ChEBI" id="CHEBI:15377"/>
        <dbReference type="ChEBI" id="CHEBI:15378"/>
        <dbReference type="ChEBI" id="CHEBI:15698"/>
        <dbReference type="ChEBI" id="CHEBI:16450"/>
        <dbReference type="ChEBI" id="CHEBI:28938"/>
        <dbReference type="EC" id="3.5.4.5"/>
    </reaction>
</comment>
<evidence type="ECO:0000256" key="8">
    <source>
        <dbReference type="ARBA" id="ARBA00022833"/>
    </source>
</evidence>
<accession>A0ABU1DFQ0</accession>